<evidence type="ECO:0000313" key="2">
    <source>
        <dbReference type="EMBL" id="CAG9827129.1"/>
    </source>
</evidence>
<feature type="compositionally biased region" description="Low complexity" evidence="1">
    <location>
        <begin position="52"/>
        <end position="65"/>
    </location>
</feature>
<keyword evidence="3" id="KW-1185">Reference proteome</keyword>
<feature type="compositionally biased region" description="Low complexity" evidence="1">
    <location>
        <begin position="23"/>
        <end position="38"/>
    </location>
</feature>
<accession>A0A9N9X6W6</accession>
<sequence>MPLISKPNIPTSSALSSHIIITNQPSPSSLNNNSFSVNENKENPAPKEFCVSNEENTSKSSSKQTVSEAISSPIETSASDDFNANSETKKNKNKNTNNTFRHANATN</sequence>
<reference evidence="2" key="1">
    <citation type="submission" date="2022-01" db="EMBL/GenBank/DDBJ databases">
        <authorList>
            <person name="King R."/>
        </authorList>
    </citation>
    <scope>NUCLEOTIDE SEQUENCE</scope>
</reference>
<dbReference type="AlphaFoldDB" id="A0A9N9X6W6"/>
<dbReference type="Proteomes" id="UP001153709">
    <property type="component" value="Chromosome 1"/>
</dbReference>
<organism evidence="2 3">
    <name type="scientific">Diabrotica balteata</name>
    <name type="common">Banded cucumber beetle</name>
    <dbReference type="NCBI Taxonomy" id="107213"/>
    <lineage>
        <taxon>Eukaryota</taxon>
        <taxon>Metazoa</taxon>
        <taxon>Ecdysozoa</taxon>
        <taxon>Arthropoda</taxon>
        <taxon>Hexapoda</taxon>
        <taxon>Insecta</taxon>
        <taxon>Pterygota</taxon>
        <taxon>Neoptera</taxon>
        <taxon>Endopterygota</taxon>
        <taxon>Coleoptera</taxon>
        <taxon>Polyphaga</taxon>
        <taxon>Cucujiformia</taxon>
        <taxon>Chrysomeloidea</taxon>
        <taxon>Chrysomelidae</taxon>
        <taxon>Galerucinae</taxon>
        <taxon>Diabroticina</taxon>
        <taxon>Diabroticites</taxon>
        <taxon>Diabrotica</taxon>
    </lineage>
</organism>
<name>A0A9N9X6W6_DIABA</name>
<dbReference type="EMBL" id="OU898276">
    <property type="protein sequence ID" value="CAG9827129.1"/>
    <property type="molecule type" value="Genomic_DNA"/>
</dbReference>
<feature type="compositionally biased region" description="Polar residues" evidence="1">
    <location>
        <begin position="66"/>
        <end position="86"/>
    </location>
</feature>
<evidence type="ECO:0000313" key="3">
    <source>
        <dbReference type="Proteomes" id="UP001153709"/>
    </source>
</evidence>
<feature type="region of interest" description="Disordered" evidence="1">
    <location>
        <begin position="23"/>
        <end position="107"/>
    </location>
</feature>
<protein>
    <submittedName>
        <fullName evidence="2">Uncharacterized protein</fullName>
    </submittedName>
</protein>
<proteinExistence type="predicted"/>
<evidence type="ECO:0000256" key="1">
    <source>
        <dbReference type="SAM" id="MobiDB-lite"/>
    </source>
</evidence>
<gene>
    <name evidence="2" type="ORF">DIABBA_LOCUS1164</name>
</gene>